<organism evidence="1 2">
    <name type="scientific">Corynebacterium phocae</name>
    <dbReference type="NCBI Taxonomy" id="161895"/>
    <lineage>
        <taxon>Bacteria</taxon>
        <taxon>Bacillati</taxon>
        <taxon>Actinomycetota</taxon>
        <taxon>Actinomycetes</taxon>
        <taxon>Mycobacteriales</taxon>
        <taxon>Corynebacteriaceae</taxon>
        <taxon>Corynebacterium</taxon>
    </lineage>
</organism>
<dbReference type="GO" id="GO:0004519">
    <property type="term" value="F:endonuclease activity"/>
    <property type="evidence" value="ECO:0007669"/>
    <property type="project" value="UniProtKB-KW"/>
</dbReference>
<reference evidence="1 2" key="1">
    <citation type="submission" date="2014-08" db="EMBL/GenBank/DDBJ databases">
        <title>Complete genome sequence of Corynebacterium phocae M408/89/1(T)(=DSM 44612(T)), isolated from the common seal (Phoca vitulina).</title>
        <authorList>
            <person name="Ruckert C."/>
            <person name="Albersmeier A."/>
            <person name="Winkler A."/>
            <person name="Kalinowski J."/>
        </authorList>
    </citation>
    <scope>NUCLEOTIDE SEQUENCE [LARGE SCALE GENOMIC DNA]</scope>
    <source>
        <strain evidence="1 2">M408/89/1</strain>
    </source>
</reference>
<keyword evidence="1" id="KW-0540">Nuclease</keyword>
<dbReference type="Proteomes" id="UP000185491">
    <property type="component" value="Chromosome"/>
</dbReference>
<dbReference type="AlphaFoldDB" id="A0A1L7D5J0"/>
<dbReference type="InterPro" id="IPR018575">
    <property type="entry name" value="Restrct_endonuc_II_Eco29kI"/>
</dbReference>
<dbReference type="STRING" id="161895.CPHO_10220"/>
<dbReference type="REBASE" id="182343">
    <property type="entry name" value="Cph44612ORF10225P"/>
</dbReference>
<gene>
    <name evidence="1" type="ORF">CPHO_10220</name>
</gene>
<dbReference type="EMBL" id="CP009249">
    <property type="protein sequence ID" value="APT93202.1"/>
    <property type="molecule type" value="Genomic_DNA"/>
</dbReference>
<sequence>MATFFDPLSYENLGASIARALEDQPVRALGELKKFDGAGIYALYYSGDHPAYHPLALVNQKLPGSWAIYVGKAEAENARKGNPVQLEGEVGPKLYNRMRKHAQSIAASTNLDIGDFHYRALTVVPTWVPLAEIVAIRLNHPVWNVIVDGLGNHDPGKGRYMGVCPRWDTLHPGRTWASRLQPRIESKEQIQQDALAHLRNYPHELLSTL</sequence>
<keyword evidence="1" id="KW-0255">Endonuclease</keyword>
<dbReference type="KEGG" id="cpho:CPHO_10220"/>
<evidence type="ECO:0000313" key="2">
    <source>
        <dbReference type="Proteomes" id="UP000185491"/>
    </source>
</evidence>
<proteinExistence type="predicted"/>
<accession>A0A1L7D5J0</accession>
<name>A0A1L7D5J0_9CORY</name>
<dbReference type="RefSeq" id="WP_075735515.1">
    <property type="nucleotide sequence ID" value="NZ_CP009249.1"/>
</dbReference>
<dbReference type="OrthoDB" id="4187639at2"/>
<keyword evidence="1" id="KW-0378">Hydrolase</keyword>
<dbReference type="Pfam" id="PF09517">
    <property type="entry name" value="RE_Eco29kI"/>
    <property type="match status" value="1"/>
</dbReference>
<keyword evidence="2" id="KW-1185">Reference proteome</keyword>
<protein>
    <submittedName>
        <fullName evidence="1">Type II Eco29kI restriction endonuclease</fullName>
    </submittedName>
</protein>
<evidence type="ECO:0000313" key="1">
    <source>
        <dbReference type="EMBL" id="APT93202.1"/>
    </source>
</evidence>